<sequence>MRALLQNFRLSSEAVDFLIPVMRCYQSLPFLASVFVAPAFAGPGQDLKAICKSTEGVYGCDEYIKVPFGSEPITTCFDTSPCGVQILTNNRNICDLVEEALPSDANYIGGYTAWCHRAPDALTAIKIDKSVWVDGKLKNARYIPLANALNIEEEFANQGLKFQNNKASVLANQLANKDGWTVLKAGEITTPSYFNLVERLNDQQDSFEKVMEWFKEWISRGTEIRSGKLPTMLKDWQKTFATPYKNRISAIKNGATTVQTRVKTVSTKVDSIKKSICAKNACTGKTASTYLKNVATTLQAIKALSNIAAVATEADEQRKYIYYNFVGNIQDFFKLPPELLVPNHLYELLDDGRFDTLRGIMYGFGTITSELYMYANDIRRSLGPLIHLTKHEGRSREALKKVNNQLTPNWKTNKELSKTASSRKVRDGFIQIQSLLKKELQGSLTTLINAIDAFDNDLTKFPLRRSKMEVDWGTTPYDRWTNLQFKYPCRKEVTETFTEEGFSEDFTWSTFSPCTFTAQKVDLPKGWIPYLKYRFVKA</sequence>
<dbReference type="STRING" id="36050.A0A1B8AXA7"/>
<protein>
    <submittedName>
        <fullName evidence="1">Uncharacterized protein</fullName>
    </submittedName>
</protein>
<name>A0A1B8AXA7_FUSPO</name>
<dbReference type="Proteomes" id="UP000091967">
    <property type="component" value="Unassembled WGS sequence"/>
</dbReference>
<dbReference type="EMBL" id="LYXU01000002">
    <property type="protein sequence ID" value="OBS25006.1"/>
    <property type="molecule type" value="Genomic_DNA"/>
</dbReference>
<reference evidence="1 2" key="1">
    <citation type="submission" date="2016-06" db="EMBL/GenBank/DDBJ databases">
        <title>Living apart together: crosstalk between the core and supernumerary genomes in a fungal plant pathogen.</title>
        <authorList>
            <person name="Vanheule A."/>
            <person name="Audenaert K."/>
            <person name="Warris S."/>
            <person name="Van De Geest H."/>
            <person name="Schijlen E."/>
            <person name="Hofte M."/>
            <person name="De Saeger S."/>
            <person name="Haesaert G."/>
            <person name="Waalwijk C."/>
            <person name="Van Der Lee T."/>
        </authorList>
    </citation>
    <scope>NUCLEOTIDE SEQUENCE [LARGE SCALE GENOMIC DNA]</scope>
    <source>
        <strain evidence="1 2">2516</strain>
    </source>
</reference>
<proteinExistence type="predicted"/>
<accession>A0A1B8AXA7</accession>
<evidence type="ECO:0000313" key="2">
    <source>
        <dbReference type="Proteomes" id="UP000091967"/>
    </source>
</evidence>
<organism evidence="1 2">
    <name type="scientific">Fusarium poae</name>
    <dbReference type="NCBI Taxonomy" id="36050"/>
    <lineage>
        <taxon>Eukaryota</taxon>
        <taxon>Fungi</taxon>
        <taxon>Dikarya</taxon>
        <taxon>Ascomycota</taxon>
        <taxon>Pezizomycotina</taxon>
        <taxon>Sordariomycetes</taxon>
        <taxon>Hypocreomycetidae</taxon>
        <taxon>Hypocreales</taxon>
        <taxon>Nectriaceae</taxon>
        <taxon>Fusarium</taxon>
    </lineage>
</organism>
<evidence type="ECO:0000313" key="1">
    <source>
        <dbReference type="EMBL" id="OBS25006.1"/>
    </source>
</evidence>
<gene>
    <name evidence="1" type="ORF">FPOA_05542</name>
</gene>
<dbReference type="AlphaFoldDB" id="A0A1B8AXA7"/>
<comment type="caution">
    <text evidence="1">The sequence shown here is derived from an EMBL/GenBank/DDBJ whole genome shotgun (WGS) entry which is preliminary data.</text>
</comment>
<keyword evidence="2" id="KW-1185">Reference proteome</keyword>
<dbReference type="OMA" id="FATPYKN"/>